<dbReference type="Pfam" id="PF13193">
    <property type="entry name" value="AMP-binding_C"/>
    <property type="match status" value="1"/>
</dbReference>
<evidence type="ECO:0000256" key="7">
    <source>
        <dbReference type="ARBA" id="ARBA00022832"/>
    </source>
</evidence>
<dbReference type="PROSITE" id="PS00455">
    <property type="entry name" value="AMP_BINDING"/>
    <property type="match status" value="1"/>
</dbReference>
<dbReference type="PROSITE" id="PS00076">
    <property type="entry name" value="PYRIDINE_REDOX_1"/>
    <property type="match status" value="1"/>
</dbReference>
<dbReference type="InterPro" id="IPR000873">
    <property type="entry name" value="AMP-dep_synth/lig_dom"/>
</dbReference>
<keyword evidence="9" id="KW-0443">Lipid metabolism</keyword>
<keyword evidence="10" id="KW-1015">Disulfide bond</keyword>
<dbReference type="InterPro" id="IPR025110">
    <property type="entry name" value="AMP-bd_C"/>
</dbReference>
<proteinExistence type="inferred from homology"/>
<keyword evidence="6 12" id="KW-0274">FAD</keyword>
<keyword evidence="18" id="KW-1185">Reference proteome</keyword>
<keyword evidence="5 12" id="KW-0285">Flavoprotein</keyword>
<dbReference type="InterPro" id="IPR042099">
    <property type="entry name" value="ANL_N_sf"/>
</dbReference>
<evidence type="ECO:0000256" key="6">
    <source>
        <dbReference type="ARBA" id="ARBA00022827"/>
    </source>
</evidence>
<dbReference type="InterPro" id="IPR036188">
    <property type="entry name" value="FAD/NAD-bd_sf"/>
</dbReference>
<keyword evidence="7" id="KW-0276">Fatty acid metabolism</keyword>
<comment type="similarity">
    <text evidence="2">Belongs to the ATP-dependent AMP-binding enzyme family.</text>
</comment>
<evidence type="ECO:0000256" key="1">
    <source>
        <dbReference type="ARBA" id="ARBA00001974"/>
    </source>
</evidence>
<evidence type="ECO:0000259" key="13">
    <source>
        <dbReference type="Pfam" id="PF00501"/>
    </source>
</evidence>
<comment type="cofactor">
    <cofactor evidence="1">
        <name>FAD</name>
        <dbReference type="ChEBI" id="CHEBI:57692"/>
    </cofactor>
</comment>
<evidence type="ECO:0000256" key="11">
    <source>
        <dbReference type="ARBA" id="ARBA00023284"/>
    </source>
</evidence>
<dbReference type="Gene3D" id="3.30.390.30">
    <property type="match status" value="1"/>
</dbReference>
<sequence length="1064" mass="115460">MNLLPKCEANYSPLTPLRFLERAASVHGDRVSVIYGELSYTWTQTFERCRRLASAVSRLASAGDTISVVAPNCPAIYEMHFGVPMAGVVLNTMNIRIDANALSVLFSHCETKAVFVDLEYLPLVHKALQIWLSSSQPPGKRPHIVVIEDRFISSGTGSMMSSKKKYLAGWGELVEYEELLQNGDPQFVIQWPADEWDTISLNYTSGTTSQPKGVLYHHRGTYLMSLIAVRMIEMNENSVFLWTLPMFHCNGWCYTWGVAALAGTNIIIRSVDVKLMYELIAKHKVTTFCAVPVVLNMIVNAEQHIKKPLPGKVTVLISGAAPPPSVIIQMEQEGFSIFHVYGLTEAHGGLLVCNWKPEWDDLPVQTRAHLKARQGVLHVGLQAVAVLNPSTMEPVLWDGVTVGEIMAKGSTIMKGYLKDQEATRRAFEGGWFHTGDLAVVHPDGYIEIKDRSKDIVISGGENISSIEVESVLYQHPDIFEAAVVARPDPFWGETPCAFVKLKETGNAITPESLIAYCREHLPRFAAPKTVIFCDLPKTATGKIQKNVLRERAKALDPGAQQSSKLTSNGVSSAYDYDVVIIGAGVGGHGAALHAVEQGLKTAIIEGDVVGGTCVNRGCVPSKALLAVSGRMRELQDEHHLKALGIQVAAAGYNRQAVADHANNLATKIRGNLTNSMKGLGVDILNGFGSIVGPQQVKYGKVGYPDKTITARNIIIATGSVPFVPPGIEIDGKTVFTSDHALKLEWIPDWIAIIGSGYIGLEFSDVYTALGSEVTFVEALDGLMPGFDPEIGKLAQRILIQPRKIDYHVGVLAKKITPARDGKPVTIELVDTKTKEPKEVLEVDAALIATGRSPFTKGLGLQNVKVETQRGFVPVDERMRVLDVDGNLVPNLFCIGDANGKMMLAHAASAQGISVIEQIMKRDNVLNHLSIPAACFTHPEISMVGLTEPQARAKAAEEGFEVSVAKTSFKANTKALAENEGEGIAKLIYRADTGEILGVHILGLHAADLIHEASNAIAMGTSIKDIKFAVHAHPTLSEVLDELFKSAKVGEHEAVVLEKAEPVLA</sequence>
<dbReference type="PANTHER" id="PTHR43859">
    <property type="entry name" value="ACYL-ACTIVATING ENZYME"/>
    <property type="match status" value="1"/>
</dbReference>
<dbReference type="NCBIfam" id="NF006020">
    <property type="entry name" value="PRK08162.1"/>
    <property type="match status" value="1"/>
</dbReference>
<dbReference type="Pfam" id="PF02852">
    <property type="entry name" value="Pyr_redox_dim"/>
    <property type="match status" value="1"/>
</dbReference>
<dbReference type="EMBL" id="OZ020101">
    <property type="protein sequence ID" value="CAK9274392.1"/>
    <property type="molecule type" value="Genomic_DNA"/>
</dbReference>
<evidence type="ECO:0000256" key="8">
    <source>
        <dbReference type="ARBA" id="ARBA00023002"/>
    </source>
</evidence>
<evidence type="ECO:0000259" key="14">
    <source>
        <dbReference type="Pfam" id="PF02852"/>
    </source>
</evidence>
<dbReference type="CDD" id="cd12118">
    <property type="entry name" value="ttLC_FACS_AEE21_like"/>
    <property type="match status" value="1"/>
</dbReference>
<dbReference type="Gene3D" id="3.30.300.30">
    <property type="match status" value="1"/>
</dbReference>
<evidence type="ECO:0000256" key="3">
    <source>
        <dbReference type="ARBA" id="ARBA00007532"/>
    </source>
</evidence>
<dbReference type="Pfam" id="PF00501">
    <property type="entry name" value="AMP-binding"/>
    <property type="match status" value="1"/>
</dbReference>
<feature type="domain" description="AMP-binding enzyme C-terminal" evidence="16">
    <location>
        <begin position="467"/>
        <end position="542"/>
    </location>
</feature>
<evidence type="ECO:0000256" key="10">
    <source>
        <dbReference type="ARBA" id="ARBA00023157"/>
    </source>
</evidence>
<dbReference type="InterPro" id="IPR016156">
    <property type="entry name" value="FAD/NAD-linked_Rdtase_dimer_sf"/>
</dbReference>
<keyword evidence="8 12" id="KW-0560">Oxidoreductase</keyword>
<dbReference type="PRINTS" id="PR00368">
    <property type="entry name" value="FADPNR"/>
</dbReference>
<dbReference type="Pfam" id="PF07992">
    <property type="entry name" value="Pyr_redox_2"/>
    <property type="match status" value="1"/>
</dbReference>
<evidence type="ECO:0000259" key="15">
    <source>
        <dbReference type="Pfam" id="PF07992"/>
    </source>
</evidence>
<dbReference type="Gene3D" id="3.50.50.60">
    <property type="entry name" value="FAD/NAD(P)-binding domain"/>
    <property type="match status" value="2"/>
</dbReference>
<dbReference type="SUPFAM" id="SSF51905">
    <property type="entry name" value="FAD/NAD(P)-binding domain"/>
    <property type="match status" value="1"/>
</dbReference>
<dbReference type="InterPro" id="IPR045851">
    <property type="entry name" value="AMP-bd_C_sf"/>
</dbReference>
<gene>
    <name evidence="17" type="ORF">CSSPJE1EN1_LOCUS19870</name>
</gene>
<evidence type="ECO:0000256" key="4">
    <source>
        <dbReference type="ARBA" id="ARBA00022598"/>
    </source>
</evidence>
<dbReference type="InterPro" id="IPR012999">
    <property type="entry name" value="Pyr_OxRdtase_I_AS"/>
</dbReference>
<evidence type="ECO:0000256" key="12">
    <source>
        <dbReference type="RuleBase" id="RU003691"/>
    </source>
</evidence>
<feature type="domain" description="Pyridine nucleotide-disulphide oxidoreductase dimerisation" evidence="14">
    <location>
        <begin position="930"/>
        <end position="1041"/>
    </location>
</feature>
<dbReference type="SUPFAM" id="SSF55424">
    <property type="entry name" value="FAD/NAD-linked reductases, dimerisation (C-terminal) domain"/>
    <property type="match status" value="1"/>
</dbReference>
<keyword evidence="4" id="KW-0436">Ligase</keyword>
<comment type="similarity">
    <text evidence="3 12">Belongs to the class-I pyridine nucleotide-disulfide oxidoreductase family.</text>
</comment>
<dbReference type="PRINTS" id="PR00411">
    <property type="entry name" value="PNDRDTASEI"/>
</dbReference>
<evidence type="ECO:0000313" key="18">
    <source>
        <dbReference type="Proteomes" id="UP001497444"/>
    </source>
</evidence>
<accession>A0ABP0X9Y4</accession>
<name>A0ABP0X9Y4_9BRYO</name>
<evidence type="ECO:0000259" key="16">
    <source>
        <dbReference type="Pfam" id="PF13193"/>
    </source>
</evidence>
<dbReference type="SUPFAM" id="SSF56801">
    <property type="entry name" value="Acetyl-CoA synthetase-like"/>
    <property type="match status" value="1"/>
</dbReference>
<evidence type="ECO:0000256" key="5">
    <source>
        <dbReference type="ARBA" id="ARBA00022630"/>
    </source>
</evidence>
<dbReference type="Gene3D" id="3.40.50.12780">
    <property type="entry name" value="N-terminal domain of ligase-like"/>
    <property type="match status" value="1"/>
</dbReference>
<evidence type="ECO:0000256" key="2">
    <source>
        <dbReference type="ARBA" id="ARBA00006432"/>
    </source>
</evidence>
<dbReference type="PANTHER" id="PTHR43859:SF4">
    <property type="entry name" value="BUTANOATE--COA LIGASE AAE1-RELATED"/>
    <property type="match status" value="1"/>
</dbReference>
<dbReference type="InterPro" id="IPR023753">
    <property type="entry name" value="FAD/NAD-binding_dom"/>
</dbReference>
<evidence type="ECO:0000313" key="17">
    <source>
        <dbReference type="EMBL" id="CAK9274392.1"/>
    </source>
</evidence>
<dbReference type="InterPro" id="IPR020845">
    <property type="entry name" value="AMP-binding_CS"/>
</dbReference>
<feature type="domain" description="FAD/NAD(P)-binding" evidence="15">
    <location>
        <begin position="576"/>
        <end position="911"/>
    </location>
</feature>
<dbReference type="Proteomes" id="UP001497444">
    <property type="component" value="Chromosome 6"/>
</dbReference>
<dbReference type="InterPro" id="IPR004099">
    <property type="entry name" value="Pyr_nucl-diS_OxRdtase_dimer"/>
</dbReference>
<keyword evidence="11 12" id="KW-0676">Redox-active center</keyword>
<feature type="domain" description="AMP-dependent synthetase/ligase" evidence="13">
    <location>
        <begin position="20"/>
        <end position="417"/>
    </location>
</feature>
<protein>
    <recommendedName>
        <fullName evidence="19">Dihydrolipoyl dehydrogenase</fullName>
    </recommendedName>
</protein>
<evidence type="ECO:0008006" key="19">
    <source>
        <dbReference type="Google" id="ProtNLM"/>
    </source>
</evidence>
<reference evidence="17" key="1">
    <citation type="submission" date="2024-02" db="EMBL/GenBank/DDBJ databases">
        <authorList>
            <consortium name="ELIXIR-Norway"/>
            <consortium name="Elixir Norway"/>
        </authorList>
    </citation>
    <scope>NUCLEOTIDE SEQUENCE</scope>
</reference>
<evidence type="ECO:0000256" key="9">
    <source>
        <dbReference type="ARBA" id="ARBA00023098"/>
    </source>
</evidence>
<organism evidence="17 18">
    <name type="scientific">Sphagnum jensenii</name>
    <dbReference type="NCBI Taxonomy" id="128206"/>
    <lineage>
        <taxon>Eukaryota</taxon>
        <taxon>Viridiplantae</taxon>
        <taxon>Streptophyta</taxon>
        <taxon>Embryophyta</taxon>
        <taxon>Bryophyta</taxon>
        <taxon>Sphagnophytina</taxon>
        <taxon>Sphagnopsida</taxon>
        <taxon>Sphagnales</taxon>
        <taxon>Sphagnaceae</taxon>
        <taxon>Sphagnum</taxon>
    </lineage>
</organism>